<accession>A0A9Q0K638</accession>
<dbReference type="OrthoDB" id="1096772at2759"/>
<keyword evidence="1" id="KW-0863">Zinc-finger</keyword>
<protein>
    <recommendedName>
        <fullName evidence="3">CCHC-type domain-containing protein</fullName>
    </recommendedName>
</protein>
<dbReference type="Proteomes" id="UP001141806">
    <property type="component" value="Unassembled WGS sequence"/>
</dbReference>
<organism evidence="4 5">
    <name type="scientific">Protea cynaroides</name>
    <dbReference type="NCBI Taxonomy" id="273540"/>
    <lineage>
        <taxon>Eukaryota</taxon>
        <taxon>Viridiplantae</taxon>
        <taxon>Streptophyta</taxon>
        <taxon>Embryophyta</taxon>
        <taxon>Tracheophyta</taxon>
        <taxon>Spermatophyta</taxon>
        <taxon>Magnoliopsida</taxon>
        <taxon>Proteales</taxon>
        <taxon>Proteaceae</taxon>
        <taxon>Protea</taxon>
    </lineage>
</organism>
<sequence length="261" mass="29060">MENGSPKPSEVMVECVFFGIRCFFKQLTEYEEHPIRCAKCGNFGHQSDSCPNEVSEPAFNKNVQEQPRRSGNFRLSRDVGQNQDHLRTDPPVNLSVPINLREDPSSANISGLNTDLGRWADVEDSKDEDEIEEEEIQPNEMIQPDVPSYGLQPAQPLVENVDKSNRGLSQMVSLGIIIASIYDNILAMDEALQAAAEAFTEMGKRHRGRTVGRGNSHWVDTGQTSRVNFEEIAAIVVGNQKQDVRSVTFSTKVIRSRRGAG</sequence>
<keyword evidence="1" id="KW-0862">Zinc</keyword>
<keyword evidence="1" id="KW-0479">Metal-binding</keyword>
<dbReference type="PROSITE" id="PS50158">
    <property type="entry name" value="ZF_CCHC"/>
    <property type="match status" value="1"/>
</dbReference>
<dbReference type="AlphaFoldDB" id="A0A9Q0K638"/>
<keyword evidence="5" id="KW-1185">Reference proteome</keyword>
<name>A0A9Q0K638_9MAGN</name>
<evidence type="ECO:0000313" key="4">
    <source>
        <dbReference type="EMBL" id="KAJ4963440.1"/>
    </source>
</evidence>
<evidence type="ECO:0000256" key="2">
    <source>
        <dbReference type="SAM" id="MobiDB-lite"/>
    </source>
</evidence>
<dbReference type="GO" id="GO:0003676">
    <property type="term" value="F:nucleic acid binding"/>
    <property type="evidence" value="ECO:0007669"/>
    <property type="project" value="InterPro"/>
</dbReference>
<evidence type="ECO:0000313" key="5">
    <source>
        <dbReference type="Proteomes" id="UP001141806"/>
    </source>
</evidence>
<dbReference type="EMBL" id="JAMYWD010000008">
    <property type="protein sequence ID" value="KAJ4963440.1"/>
    <property type="molecule type" value="Genomic_DNA"/>
</dbReference>
<gene>
    <name evidence="4" type="ORF">NE237_023379</name>
</gene>
<dbReference type="GO" id="GO:0008270">
    <property type="term" value="F:zinc ion binding"/>
    <property type="evidence" value="ECO:0007669"/>
    <property type="project" value="UniProtKB-KW"/>
</dbReference>
<evidence type="ECO:0000256" key="1">
    <source>
        <dbReference type="PROSITE-ProRule" id="PRU00047"/>
    </source>
</evidence>
<proteinExistence type="predicted"/>
<dbReference type="InterPro" id="IPR001878">
    <property type="entry name" value="Znf_CCHC"/>
</dbReference>
<evidence type="ECO:0000259" key="3">
    <source>
        <dbReference type="PROSITE" id="PS50158"/>
    </source>
</evidence>
<comment type="caution">
    <text evidence="4">The sequence shown here is derived from an EMBL/GenBank/DDBJ whole genome shotgun (WGS) entry which is preliminary data.</text>
</comment>
<feature type="domain" description="CCHC-type" evidence="3">
    <location>
        <begin position="36"/>
        <end position="52"/>
    </location>
</feature>
<reference evidence="4" key="1">
    <citation type="journal article" date="2023" name="Plant J.">
        <title>The genome of the king protea, Protea cynaroides.</title>
        <authorList>
            <person name="Chang J."/>
            <person name="Duong T.A."/>
            <person name="Schoeman C."/>
            <person name="Ma X."/>
            <person name="Roodt D."/>
            <person name="Barker N."/>
            <person name="Li Z."/>
            <person name="Van de Peer Y."/>
            <person name="Mizrachi E."/>
        </authorList>
    </citation>
    <scope>NUCLEOTIDE SEQUENCE</scope>
    <source>
        <tissue evidence="4">Young leaves</tissue>
    </source>
</reference>
<feature type="region of interest" description="Disordered" evidence="2">
    <location>
        <begin position="52"/>
        <end position="100"/>
    </location>
</feature>